<gene>
    <name evidence="5" type="ORF">CMV_008270</name>
</gene>
<name>A0A8J4VPG9_9ROSI</name>
<evidence type="ECO:0000256" key="3">
    <source>
        <dbReference type="ARBA" id="ARBA00023242"/>
    </source>
</evidence>
<proteinExistence type="predicted"/>
<dbReference type="PANTHER" id="PTHR16088:SF3">
    <property type="entry name" value="GON-4-LIKE PROTEIN"/>
    <property type="match status" value="1"/>
</dbReference>
<dbReference type="EMBL" id="JRKL02000855">
    <property type="protein sequence ID" value="KAF3967768.1"/>
    <property type="molecule type" value="Genomic_DNA"/>
</dbReference>
<evidence type="ECO:0000256" key="4">
    <source>
        <dbReference type="SAM" id="Phobius"/>
    </source>
</evidence>
<evidence type="ECO:0000256" key="2">
    <source>
        <dbReference type="ARBA" id="ARBA00023163"/>
    </source>
</evidence>
<feature type="transmembrane region" description="Helical" evidence="4">
    <location>
        <begin position="32"/>
        <end position="53"/>
    </location>
</feature>
<keyword evidence="4" id="KW-0472">Membrane</keyword>
<evidence type="ECO:0000313" key="6">
    <source>
        <dbReference type="Proteomes" id="UP000737018"/>
    </source>
</evidence>
<dbReference type="GO" id="GO:0005634">
    <property type="term" value="C:nucleus"/>
    <property type="evidence" value="ECO:0007669"/>
    <property type="project" value="TreeGrafter"/>
</dbReference>
<dbReference type="GO" id="GO:0003712">
    <property type="term" value="F:transcription coregulator activity"/>
    <property type="evidence" value="ECO:0007669"/>
    <property type="project" value="TreeGrafter"/>
</dbReference>
<dbReference type="OrthoDB" id="49309at2759"/>
<dbReference type="PANTHER" id="PTHR16088">
    <property type="entry name" value="YY1 ASSOCIATED PROTEIN-RELATED"/>
    <property type="match status" value="1"/>
</dbReference>
<evidence type="ECO:0000256" key="1">
    <source>
        <dbReference type="ARBA" id="ARBA00023015"/>
    </source>
</evidence>
<keyword evidence="4" id="KW-1133">Transmembrane helix</keyword>
<protein>
    <submittedName>
        <fullName evidence="5">Uncharacterized protein</fullName>
    </submittedName>
</protein>
<evidence type="ECO:0000313" key="5">
    <source>
        <dbReference type="EMBL" id="KAF3967768.1"/>
    </source>
</evidence>
<dbReference type="Proteomes" id="UP000737018">
    <property type="component" value="Unassembled WGS sequence"/>
</dbReference>
<keyword evidence="1" id="KW-0805">Transcription regulation</keyword>
<dbReference type="InterPro" id="IPR052435">
    <property type="entry name" value="YY1-Transcr_Regul"/>
</dbReference>
<dbReference type="AlphaFoldDB" id="A0A8J4VPG9"/>
<organism evidence="5 6">
    <name type="scientific">Castanea mollissima</name>
    <name type="common">Chinese chestnut</name>
    <dbReference type="NCBI Taxonomy" id="60419"/>
    <lineage>
        <taxon>Eukaryota</taxon>
        <taxon>Viridiplantae</taxon>
        <taxon>Streptophyta</taxon>
        <taxon>Embryophyta</taxon>
        <taxon>Tracheophyta</taxon>
        <taxon>Spermatophyta</taxon>
        <taxon>Magnoliopsida</taxon>
        <taxon>eudicotyledons</taxon>
        <taxon>Gunneridae</taxon>
        <taxon>Pentapetalae</taxon>
        <taxon>rosids</taxon>
        <taxon>fabids</taxon>
        <taxon>Fagales</taxon>
        <taxon>Fagaceae</taxon>
        <taxon>Castanea</taxon>
    </lineage>
</organism>
<accession>A0A8J4VPG9</accession>
<keyword evidence="3" id="KW-0539">Nucleus</keyword>
<keyword evidence="6" id="KW-1185">Reference proteome</keyword>
<sequence length="173" mass="19248">MLASQNKYPFKGRCVHVFNEQVGSFQNIDDSFWVSLISGLILSILDVAPLNIVGRYMDDVYTAVQDYQHCPVKSSSDAPFERESLFPLPSFPLSTKKKSVALVPKEIVKLAQRFISFFNPSLFPHKPPSAAVVNRALFTDAEDELLALGLMEYNTDWKAIPVSSMQIEASGSS</sequence>
<keyword evidence="4" id="KW-0812">Transmembrane</keyword>
<keyword evidence="2" id="KW-0804">Transcription</keyword>
<dbReference type="GO" id="GO:0006355">
    <property type="term" value="P:regulation of DNA-templated transcription"/>
    <property type="evidence" value="ECO:0007669"/>
    <property type="project" value="TreeGrafter"/>
</dbReference>
<comment type="caution">
    <text evidence="5">The sequence shown here is derived from an EMBL/GenBank/DDBJ whole genome shotgun (WGS) entry which is preliminary data.</text>
</comment>
<reference evidence="5" key="1">
    <citation type="submission" date="2020-03" db="EMBL/GenBank/DDBJ databases">
        <title>Castanea mollissima Vanexum genome sequencing.</title>
        <authorList>
            <person name="Staton M."/>
        </authorList>
    </citation>
    <scope>NUCLEOTIDE SEQUENCE</scope>
    <source>
        <tissue evidence="5">Leaf</tissue>
    </source>
</reference>